<name>A0A6J6VDB8_9ZZZZ</name>
<organism evidence="1">
    <name type="scientific">freshwater metagenome</name>
    <dbReference type="NCBI Taxonomy" id="449393"/>
    <lineage>
        <taxon>unclassified sequences</taxon>
        <taxon>metagenomes</taxon>
        <taxon>ecological metagenomes</taxon>
    </lineage>
</organism>
<proteinExistence type="predicted"/>
<protein>
    <submittedName>
        <fullName evidence="1">Unannotated protein</fullName>
    </submittedName>
</protein>
<reference evidence="1" key="1">
    <citation type="submission" date="2020-05" db="EMBL/GenBank/DDBJ databases">
        <authorList>
            <person name="Chiriac C."/>
            <person name="Salcher M."/>
            <person name="Ghai R."/>
            <person name="Kavagutti S V."/>
        </authorList>
    </citation>
    <scope>NUCLEOTIDE SEQUENCE</scope>
</reference>
<dbReference type="InterPro" id="IPR021491">
    <property type="entry name" value="DUF3145"/>
</dbReference>
<sequence>MQRLSSPSTRTGVRGVLTIHSCPLALRRHIDWAIANILGSSIQLQWQQQFVLAGTYKASCEWKTNVERAAEIASTLRSWHYLYFEVQESNDNGGELFRFTPELGIHRVLTDLSGAALLNENQINSLLRTCLDEDGIREAFAKNLGAPWDLELDKFRGAGIQELTRLHAI</sequence>
<dbReference type="Pfam" id="PF11343">
    <property type="entry name" value="DUF3145"/>
    <property type="match status" value="1"/>
</dbReference>
<gene>
    <name evidence="1" type="ORF">UFOPK2918_00251</name>
</gene>
<accession>A0A6J6VDB8</accession>
<dbReference type="AlphaFoldDB" id="A0A6J6VDB8"/>
<dbReference type="EMBL" id="CAEZZT010000010">
    <property type="protein sequence ID" value="CAB4770352.1"/>
    <property type="molecule type" value="Genomic_DNA"/>
</dbReference>
<evidence type="ECO:0000313" key="1">
    <source>
        <dbReference type="EMBL" id="CAB4770352.1"/>
    </source>
</evidence>